<dbReference type="SFLD" id="SFLDG00002">
    <property type="entry name" value="C1.7:_P-type_atpase_like"/>
    <property type="match status" value="1"/>
</dbReference>
<feature type="transmembrane region" description="Helical" evidence="18">
    <location>
        <begin position="247"/>
        <end position="265"/>
    </location>
</feature>
<keyword evidence="15 18" id="KW-0472">Membrane</keyword>
<dbReference type="InterPro" id="IPR006415">
    <property type="entry name" value="P-type_ATPase_IIIB"/>
</dbReference>
<evidence type="ECO:0000256" key="18">
    <source>
        <dbReference type="SAM" id="Phobius"/>
    </source>
</evidence>
<evidence type="ECO:0000256" key="17">
    <source>
        <dbReference type="ARBA" id="ARBA00047295"/>
    </source>
</evidence>
<dbReference type="Pfam" id="PF00689">
    <property type="entry name" value="Cation_ATPase_C"/>
    <property type="match status" value="1"/>
</dbReference>
<dbReference type="GO" id="GO:0015444">
    <property type="term" value="F:P-type magnesium transporter activity"/>
    <property type="evidence" value="ECO:0007669"/>
    <property type="project" value="UniProtKB-EC"/>
</dbReference>
<keyword evidence="6" id="KW-1003">Cell membrane</keyword>
<organism evidence="20 21">
    <name type="scientific">Sphingobium xenophagum</name>
    <dbReference type="NCBI Taxonomy" id="121428"/>
    <lineage>
        <taxon>Bacteria</taxon>
        <taxon>Pseudomonadati</taxon>
        <taxon>Pseudomonadota</taxon>
        <taxon>Alphaproteobacteria</taxon>
        <taxon>Sphingomonadales</taxon>
        <taxon>Sphingomonadaceae</taxon>
        <taxon>Sphingobium</taxon>
    </lineage>
</organism>
<dbReference type="AlphaFoldDB" id="A0A401J399"/>
<keyword evidence="8" id="KW-0597">Phosphoprotein</keyword>
<dbReference type="Gene3D" id="3.40.50.1000">
    <property type="entry name" value="HAD superfamily/HAD-like"/>
    <property type="match status" value="1"/>
</dbReference>
<comment type="caution">
    <text evidence="20">The sequence shown here is derived from an EMBL/GenBank/DDBJ whole genome shotgun (WGS) entry which is preliminary data.</text>
</comment>
<dbReference type="SUPFAM" id="SSF56784">
    <property type="entry name" value="HAD-like"/>
    <property type="match status" value="1"/>
</dbReference>
<dbReference type="PANTHER" id="PTHR42861">
    <property type="entry name" value="CALCIUM-TRANSPORTING ATPASE"/>
    <property type="match status" value="1"/>
</dbReference>
<keyword evidence="21" id="KW-1185">Reference proteome</keyword>
<dbReference type="GO" id="GO:0005886">
    <property type="term" value="C:plasma membrane"/>
    <property type="evidence" value="ECO:0007669"/>
    <property type="project" value="UniProtKB-SubCell"/>
</dbReference>
<keyword evidence="14 18" id="KW-1133">Transmembrane helix</keyword>
<dbReference type="RefSeq" id="WP_130752906.1">
    <property type="nucleotide sequence ID" value="NZ_BBQY01000014.1"/>
</dbReference>
<dbReference type="SUPFAM" id="SSF81665">
    <property type="entry name" value="Calcium ATPase, transmembrane domain M"/>
    <property type="match status" value="1"/>
</dbReference>
<name>A0A401J399_SPHXE</name>
<dbReference type="NCBIfam" id="TIGR01524">
    <property type="entry name" value="ATPase-IIIB_Mg"/>
    <property type="match status" value="1"/>
</dbReference>
<evidence type="ECO:0000313" key="21">
    <source>
        <dbReference type="Proteomes" id="UP000290975"/>
    </source>
</evidence>
<evidence type="ECO:0000256" key="12">
    <source>
        <dbReference type="ARBA" id="ARBA00022842"/>
    </source>
</evidence>
<feature type="transmembrane region" description="Helical" evidence="18">
    <location>
        <begin position="277"/>
        <end position="301"/>
    </location>
</feature>
<evidence type="ECO:0000256" key="16">
    <source>
        <dbReference type="ARBA" id="ARBA00029806"/>
    </source>
</evidence>
<reference evidence="20 21" key="1">
    <citation type="submission" date="2014-12" db="EMBL/GenBank/DDBJ databases">
        <title>Whole genome sequencing of Sphingobium xenophagum OW59.</title>
        <authorList>
            <person name="Ohta Y."/>
            <person name="Nishi S."/>
            <person name="Hatada Y."/>
        </authorList>
    </citation>
    <scope>NUCLEOTIDE SEQUENCE [LARGE SCALE GENOMIC DNA]</scope>
    <source>
        <strain evidence="20 21">OW59</strain>
    </source>
</reference>
<gene>
    <name evidence="20" type="ORF">MBESOW_P2351</name>
</gene>
<keyword evidence="12" id="KW-0460">Magnesium</keyword>
<dbReference type="InterPro" id="IPR036412">
    <property type="entry name" value="HAD-like_sf"/>
</dbReference>
<evidence type="ECO:0000256" key="8">
    <source>
        <dbReference type="ARBA" id="ARBA00022553"/>
    </source>
</evidence>
<dbReference type="InterPro" id="IPR044492">
    <property type="entry name" value="P_typ_ATPase_HD_dom"/>
</dbReference>
<dbReference type="Gene3D" id="3.40.1110.10">
    <property type="entry name" value="Calcium-transporting ATPase, cytoplasmic domain N"/>
    <property type="match status" value="1"/>
</dbReference>
<keyword evidence="9 18" id="KW-0812">Transmembrane</keyword>
<evidence type="ECO:0000259" key="19">
    <source>
        <dbReference type="SMART" id="SM00831"/>
    </source>
</evidence>
<dbReference type="InterPro" id="IPR006068">
    <property type="entry name" value="ATPase_P-typ_cation-transptr_C"/>
</dbReference>
<evidence type="ECO:0000256" key="9">
    <source>
        <dbReference type="ARBA" id="ARBA00022692"/>
    </source>
</evidence>
<dbReference type="SUPFAM" id="SSF81653">
    <property type="entry name" value="Calcium ATPase, transduction domain A"/>
    <property type="match status" value="1"/>
</dbReference>
<dbReference type="Pfam" id="PF00690">
    <property type="entry name" value="Cation_ATPase_N"/>
    <property type="match status" value="1"/>
</dbReference>
<dbReference type="InterPro" id="IPR023298">
    <property type="entry name" value="ATPase_P-typ_TM_dom_sf"/>
</dbReference>
<dbReference type="Pfam" id="PF13246">
    <property type="entry name" value="Cation_ATPase"/>
    <property type="match status" value="1"/>
</dbReference>
<dbReference type="PRINTS" id="PR01836">
    <property type="entry name" value="MGATPASE"/>
</dbReference>
<dbReference type="InterPro" id="IPR008250">
    <property type="entry name" value="ATPase_P-typ_transduc_dom_A_sf"/>
</dbReference>
<evidence type="ECO:0000256" key="5">
    <source>
        <dbReference type="ARBA" id="ARBA00013555"/>
    </source>
</evidence>
<dbReference type="Proteomes" id="UP000290975">
    <property type="component" value="Unassembled WGS sequence"/>
</dbReference>
<evidence type="ECO:0000256" key="2">
    <source>
        <dbReference type="ARBA" id="ARBA00004429"/>
    </source>
</evidence>
<feature type="transmembrane region" description="Helical" evidence="18">
    <location>
        <begin position="813"/>
        <end position="835"/>
    </location>
</feature>
<keyword evidence="11" id="KW-0067">ATP-binding</keyword>
<feature type="domain" description="Cation-transporting P-type ATPase N-terminal" evidence="19">
    <location>
        <begin position="12"/>
        <end position="85"/>
    </location>
</feature>
<dbReference type="InterPro" id="IPR004014">
    <property type="entry name" value="ATPase_P-typ_cation-transptr_N"/>
</dbReference>
<feature type="transmembrane region" description="Helical" evidence="18">
    <location>
        <begin position="782"/>
        <end position="801"/>
    </location>
</feature>
<dbReference type="InterPro" id="IPR059000">
    <property type="entry name" value="ATPase_P-type_domA"/>
</dbReference>
<evidence type="ECO:0000256" key="4">
    <source>
        <dbReference type="ARBA" id="ARBA00012786"/>
    </source>
</evidence>
<accession>A0A401J399</accession>
<sequence length="848" mass="89864">MASEPGTSQIGDFWNQPQQQLLDRLATDGNGLTSQEAAARLAIYGPNRVDSTRRRSLAADFLRRLANPLVLVLLAASIVAGLTGDLVSLVIISGMVLLSTVLDMVQERRANATAEALRRSIAITASTCRDGVMSSLPVEQLVPGDVVALAAGDLVPADGVVLEANAAQVNQAALTGESFPVEKYPGAIADAGLADAPNLLLSGSSVVGGTARMLVVETGAATRFGDIAVSLSAGSQATAFEQGLRRFGLLIARLTVFLVLFVLLARLALGKDALESFLFAMALAVGLTPELLPMIVTITLARGAQRMAASKVVVKRLSAIHDLGQMDVLCTDKTGTLTEARIALVGHPGIDGADSERAIELASINAMFETGLKSPLDKALLEHGERIADGWTKLDERPFDFERRRVSVLAEKDGQRLEIVKGAPETVLALCSTAQVASGSEVPLDDALRANVMALHDSKAAQGLRLLGVAFKDASGRSKIDTDDDAGLVFAGFCVFVDPPKQTAREALARLAEAGVRVKLVSGDAVAVARHLCNEVGLPVRDVLTGEEIAALSDGALAARVSQVDLFARVAPNQKMRIVNALKRRHHTVGFIGDGINDAPAIHAADVGLSVDGATDVAREAADMIMLAPDLGALAEGIAEGRRTYANIMKYLRMGTSSNFGNMLTMALASLVLPFLPLTAVQVLVNNLLYDLSQTGIPFDEADPRLLRRPHGWDMRALVRFSTIMGPLSSLFDIFTFVLLLTVFHVDVAAFRSAWFIESMATQIMVVLVIRTAGPFWRERPSPLLAATLGACLLVAVVLPFSPLATMLGFASLPIHLSAAIAGLVIAYLALAEFLKRFALPRKERIGG</sequence>
<dbReference type="InterPro" id="IPR001757">
    <property type="entry name" value="P_typ_ATPase"/>
</dbReference>
<evidence type="ECO:0000256" key="1">
    <source>
        <dbReference type="ARBA" id="ARBA00003954"/>
    </source>
</evidence>
<dbReference type="InterPro" id="IPR023214">
    <property type="entry name" value="HAD_sf"/>
</dbReference>
<proteinExistence type="inferred from homology"/>
<evidence type="ECO:0000256" key="3">
    <source>
        <dbReference type="ARBA" id="ARBA00008746"/>
    </source>
</evidence>
<evidence type="ECO:0000256" key="14">
    <source>
        <dbReference type="ARBA" id="ARBA00022989"/>
    </source>
</evidence>
<evidence type="ECO:0000256" key="11">
    <source>
        <dbReference type="ARBA" id="ARBA00022840"/>
    </source>
</evidence>
<dbReference type="GO" id="GO:0005524">
    <property type="term" value="F:ATP binding"/>
    <property type="evidence" value="ECO:0007669"/>
    <property type="project" value="UniProtKB-KW"/>
</dbReference>
<dbReference type="SMART" id="SM00831">
    <property type="entry name" value="Cation_ATPase_N"/>
    <property type="match status" value="1"/>
</dbReference>
<evidence type="ECO:0000256" key="6">
    <source>
        <dbReference type="ARBA" id="ARBA00022475"/>
    </source>
</evidence>
<dbReference type="InterPro" id="IPR018303">
    <property type="entry name" value="ATPase_P-typ_P_site"/>
</dbReference>
<dbReference type="Pfam" id="PF00122">
    <property type="entry name" value="E1-E2_ATPase"/>
    <property type="match status" value="1"/>
</dbReference>
<dbReference type="Gene3D" id="1.20.1110.10">
    <property type="entry name" value="Calcium-transporting ATPase, transmembrane domain"/>
    <property type="match status" value="1"/>
</dbReference>
<evidence type="ECO:0000256" key="7">
    <source>
        <dbReference type="ARBA" id="ARBA00022519"/>
    </source>
</evidence>
<comment type="subcellular location">
    <subcellularLocation>
        <location evidence="2">Cell inner membrane</location>
        <topology evidence="2">Multi-pass membrane protein</topology>
    </subcellularLocation>
</comment>
<dbReference type="PROSITE" id="PS00154">
    <property type="entry name" value="ATPASE_E1_E2"/>
    <property type="match status" value="1"/>
</dbReference>
<comment type="function">
    <text evidence="1">Mediates magnesium influx to the cytosol.</text>
</comment>
<dbReference type="NCBIfam" id="TIGR01494">
    <property type="entry name" value="ATPase_P-type"/>
    <property type="match status" value="2"/>
</dbReference>
<dbReference type="EMBL" id="BBQY01000014">
    <property type="protein sequence ID" value="GBH31090.1"/>
    <property type="molecule type" value="Genomic_DNA"/>
</dbReference>
<feature type="transmembrane region" description="Helical" evidence="18">
    <location>
        <begin position="86"/>
        <end position="105"/>
    </location>
</feature>
<dbReference type="Gene3D" id="2.70.150.10">
    <property type="entry name" value="Calcium-transporting ATPase, cytoplasmic transduction domain A"/>
    <property type="match status" value="1"/>
</dbReference>
<comment type="similarity">
    <text evidence="3">Belongs to the cation transport ATPase (P-type) (TC 3.A.3) family. Type IIIB subfamily.</text>
</comment>
<dbReference type="SFLD" id="SFLDS00003">
    <property type="entry name" value="Haloacid_Dehalogenase"/>
    <property type="match status" value="1"/>
</dbReference>
<keyword evidence="10" id="KW-0547">Nucleotide-binding</keyword>
<dbReference type="InterPro" id="IPR023299">
    <property type="entry name" value="ATPase_P-typ_cyto_dom_N"/>
</dbReference>
<evidence type="ECO:0000256" key="13">
    <source>
        <dbReference type="ARBA" id="ARBA00022967"/>
    </source>
</evidence>
<protein>
    <recommendedName>
        <fullName evidence="5">Magnesium-transporting ATPase, P-type 1</fullName>
        <ecNumber evidence="4">7.2.2.14</ecNumber>
    </recommendedName>
    <alternativeName>
        <fullName evidence="16">Mg(2+) transport ATPase, P-type 1</fullName>
    </alternativeName>
</protein>
<keyword evidence="7" id="KW-0997">Cell inner membrane</keyword>
<evidence type="ECO:0000256" key="15">
    <source>
        <dbReference type="ARBA" id="ARBA00023136"/>
    </source>
</evidence>
<dbReference type="EC" id="7.2.2.14" evidence="4"/>
<dbReference type="GO" id="GO:0016887">
    <property type="term" value="F:ATP hydrolysis activity"/>
    <property type="evidence" value="ECO:0007669"/>
    <property type="project" value="InterPro"/>
</dbReference>
<evidence type="ECO:0000313" key="20">
    <source>
        <dbReference type="EMBL" id="GBH31090.1"/>
    </source>
</evidence>
<dbReference type="SFLD" id="SFLDF00027">
    <property type="entry name" value="p-type_atpase"/>
    <property type="match status" value="1"/>
</dbReference>
<comment type="catalytic activity">
    <reaction evidence="17">
        <text>Mg(2+)(out) + ATP + H2O = Mg(2+)(in) + ADP + phosphate + H(+)</text>
        <dbReference type="Rhea" id="RHEA:10260"/>
        <dbReference type="ChEBI" id="CHEBI:15377"/>
        <dbReference type="ChEBI" id="CHEBI:15378"/>
        <dbReference type="ChEBI" id="CHEBI:18420"/>
        <dbReference type="ChEBI" id="CHEBI:30616"/>
        <dbReference type="ChEBI" id="CHEBI:43474"/>
        <dbReference type="ChEBI" id="CHEBI:456216"/>
        <dbReference type="EC" id="7.2.2.14"/>
    </reaction>
</comment>
<keyword evidence="13" id="KW-1278">Translocase</keyword>
<evidence type="ECO:0000256" key="10">
    <source>
        <dbReference type="ARBA" id="ARBA00022741"/>
    </source>
</evidence>